<keyword evidence="2" id="KW-1185">Reference proteome</keyword>
<reference evidence="1 2" key="1">
    <citation type="submission" date="2018-05" db="EMBL/GenBank/DDBJ databases">
        <title>Complete genome sequence of Pseudomonas kribbensis 46-2(T).</title>
        <authorList>
            <person name="Jeong H."/>
            <person name="Lee S.-G."/>
            <person name="Rha E."/>
            <person name="Kim H."/>
        </authorList>
    </citation>
    <scope>NUCLEOTIDE SEQUENCE [LARGE SCALE GENOMIC DNA]</scope>
    <source>
        <strain evidence="1 2">46-2</strain>
    </source>
</reference>
<name>A0A345RL40_9PSED</name>
<evidence type="ECO:0000313" key="1">
    <source>
        <dbReference type="EMBL" id="AXI60006.1"/>
    </source>
</evidence>
<dbReference type="KEGG" id="pke:DLD99_05810"/>
<sequence>MSLLNESPQTINVTFSLPPEFNAPLDGNNETVVDVQRVSTRQTTSVKHWRHPSIVDGQWNFRFPHRHSEVSVKYRVTIQLFHNGQPLLLEQDHFVIVHQAPHRQTLHLSPIGYLYVEVQEPEMIPPEQAITISLHENESPDVELARVSHDEETATSFYLEYDPEHVVPGKRYALTGIENRYHQRLSVFPEAIELVPVTRPARSRLLRVIDQWLNAPLRLFTDSLSKIR</sequence>
<dbReference type="EMBL" id="CP029608">
    <property type="protein sequence ID" value="AXI60006.1"/>
    <property type="molecule type" value="Genomic_DNA"/>
</dbReference>
<organism evidence="1 2">
    <name type="scientific">Pseudomonas kribbensis</name>
    <dbReference type="NCBI Taxonomy" id="1628086"/>
    <lineage>
        <taxon>Bacteria</taxon>
        <taxon>Pseudomonadati</taxon>
        <taxon>Pseudomonadota</taxon>
        <taxon>Gammaproteobacteria</taxon>
        <taxon>Pseudomonadales</taxon>
        <taxon>Pseudomonadaceae</taxon>
        <taxon>Pseudomonas</taxon>
    </lineage>
</organism>
<dbReference type="RefSeq" id="WP_114881562.1">
    <property type="nucleotide sequence ID" value="NZ_CP029608.1"/>
</dbReference>
<dbReference type="AlphaFoldDB" id="A0A345RL40"/>
<dbReference type="Proteomes" id="UP000253720">
    <property type="component" value="Chromosome"/>
</dbReference>
<evidence type="ECO:0000313" key="2">
    <source>
        <dbReference type="Proteomes" id="UP000253720"/>
    </source>
</evidence>
<gene>
    <name evidence="1" type="ORF">DLD99_05810</name>
</gene>
<protein>
    <submittedName>
        <fullName evidence="1">Uncharacterized protein</fullName>
    </submittedName>
</protein>
<accession>A0A345RL40</accession>
<proteinExistence type="predicted"/>